<gene>
    <name evidence="1" type="ORF">SAMN05444362_12116</name>
</gene>
<organism evidence="1 2">
    <name type="scientific">Dysgonomonas macrotermitis</name>
    <dbReference type="NCBI Taxonomy" id="1346286"/>
    <lineage>
        <taxon>Bacteria</taxon>
        <taxon>Pseudomonadati</taxon>
        <taxon>Bacteroidota</taxon>
        <taxon>Bacteroidia</taxon>
        <taxon>Bacteroidales</taxon>
        <taxon>Dysgonomonadaceae</taxon>
        <taxon>Dysgonomonas</taxon>
    </lineage>
</organism>
<dbReference type="EMBL" id="FQUC01000021">
    <property type="protein sequence ID" value="SHG31722.1"/>
    <property type="molecule type" value="Genomic_DNA"/>
</dbReference>
<accession>A0A1M5ITR0</accession>
<dbReference type="AlphaFoldDB" id="A0A1M5ITR0"/>
<proteinExistence type="predicted"/>
<dbReference type="STRING" id="1346286.SAMN05444362_12116"/>
<dbReference type="RefSeq" id="WP_062184230.1">
    <property type="nucleotide sequence ID" value="NZ_BBXL01000026.1"/>
</dbReference>
<evidence type="ECO:0000313" key="2">
    <source>
        <dbReference type="Proteomes" id="UP000184480"/>
    </source>
</evidence>
<reference evidence="2" key="1">
    <citation type="submission" date="2016-11" db="EMBL/GenBank/DDBJ databases">
        <authorList>
            <person name="Varghese N."/>
            <person name="Submissions S."/>
        </authorList>
    </citation>
    <scope>NUCLEOTIDE SEQUENCE [LARGE SCALE GENOMIC DNA]</scope>
    <source>
        <strain evidence="2">DSM 27370</strain>
    </source>
</reference>
<dbReference type="Proteomes" id="UP000184480">
    <property type="component" value="Unassembled WGS sequence"/>
</dbReference>
<sequence>MTEEKKVIEVLEQREFSIQLGGETVYLRPATLSDMQQISALTSDLPIPEIYPQGTPDHIALPPVIKELKYSKTLAEIISISAVYKSKLKFPKWIKSILNNRARKKVFELAYREASIKEIHNVTGQLFLNSHVFFYQDCITILKGINQIKPTKETDQTALG</sequence>
<keyword evidence="2" id="KW-1185">Reference proteome</keyword>
<protein>
    <submittedName>
        <fullName evidence="1">Uncharacterized protein</fullName>
    </submittedName>
</protein>
<evidence type="ECO:0000313" key="1">
    <source>
        <dbReference type="EMBL" id="SHG31722.1"/>
    </source>
</evidence>
<name>A0A1M5ITR0_9BACT</name>